<evidence type="ECO:0000256" key="1">
    <source>
        <dbReference type="SAM" id="Coils"/>
    </source>
</evidence>
<feature type="domain" description="BTB" evidence="2">
    <location>
        <begin position="367"/>
        <end position="430"/>
    </location>
</feature>
<sequence length="531" mass="62033">MFRNMNAYELERSNEDHTRPPSLLLKTLSQFARAALSDSVHSQHNAILDEELNSFRDDSDLTISVHFRDEKEPTLYHTHAWIMLARWPLLLEYALINLERPLSRCEVIWIAENDVVLASLSTNKEIEKYYCSMNDKIMLQTEFRKEIKNLKEQIAISKEKVNRQRNGAVMHANRMEALENVLKQYCGALQGSKLSIQDPSSPLSVIHHIDLGPLPFDKNVFDDFIYFLYTSQLVNVEENYKERNIREMIFGEEMEYLNELLCLAETLGMTNMLTILQYSDVTTFTPYSCMSTVDPKEIKTVLRDEHASSLASGLFKESDHPTRELDKLRKSFCNLRIKQGIPDFDENQEVNEFSEYPEQSEDGILCHKSFVMKVCPYIDVLINSNFIEAEAIREMEARNEMATIEIQCSSFDVLEDIFRYLYSNHITITKSNVFELISQSQRLGIDDLQERSEKQLTQMEFFDFELIECVSLAMSLGIDEAKKNFEDQLLRHLKGLVRERLMTVREFERCLEKCGYEKGWIEKQSRNIGYY</sequence>
<feature type="coiled-coil region" evidence="1">
    <location>
        <begin position="140"/>
        <end position="167"/>
    </location>
</feature>
<reference evidence="3 4" key="1">
    <citation type="journal article" date="2019" name="Sci. Rep.">
        <title>Nanopore sequencing improves the draft genome of the human pathogenic amoeba Naegleria fowleri.</title>
        <authorList>
            <person name="Liechti N."/>
            <person name="Schurch N."/>
            <person name="Bruggmann R."/>
            <person name="Wittwer M."/>
        </authorList>
    </citation>
    <scope>NUCLEOTIDE SEQUENCE [LARGE SCALE GENOMIC DNA]</scope>
    <source>
        <strain evidence="3 4">ATCC 30894</strain>
    </source>
</reference>
<dbReference type="VEuPathDB" id="AmoebaDB:FDP41_004849"/>
<organism evidence="3 4">
    <name type="scientific">Naegleria fowleri</name>
    <name type="common">Brain eating amoeba</name>
    <dbReference type="NCBI Taxonomy" id="5763"/>
    <lineage>
        <taxon>Eukaryota</taxon>
        <taxon>Discoba</taxon>
        <taxon>Heterolobosea</taxon>
        <taxon>Tetramitia</taxon>
        <taxon>Eutetramitia</taxon>
        <taxon>Vahlkampfiidae</taxon>
        <taxon>Naegleria</taxon>
    </lineage>
</organism>
<dbReference type="GeneID" id="68112067"/>
<dbReference type="Proteomes" id="UP000444721">
    <property type="component" value="Unassembled WGS sequence"/>
</dbReference>
<gene>
    <name evidence="3" type="ORF">FDP41_004849</name>
</gene>
<name>A0A6A5BPX9_NAEFO</name>
<evidence type="ECO:0000313" key="3">
    <source>
        <dbReference type="EMBL" id="KAF0976174.1"/>
    </source>
</evidence>
<keyword evidence="4" id="KW-1185">Reference proteome</keyword>
<dbReference type="EMBL" id="VFQX01000041">
    <property type="protein sequence ID" value="KAF0976174.1"/>
    <property type="molecule type" value="Genomic_DNA"/>
</dbReference>
<dbReference type="OMA" id="HTHAWIM"/>
<comment type="caution">
    <text evidence="3">The sequence shown here is derived from an EMBL/GenBank/DDBJ whole genome shotgun (WGS) entry which is preliminary data.</text>
</comment>
<dbReference type="AlphaFoldDB" id="A0A6A5BPX9"/>
<dbReference type="Pfam" id="PF00651">
    <property type="entry name" value="BTB"/>
    <property type="match status" value="1"/>
</dbReference>
<dbReference type="InterPro" id="IPR011333">
    <property type="entry name" value="SKP1/BTB/POZ_sf"/>
</dbReference>
<dbReference type="VEuPathDB" id="AmoebaDB:NfTy_085750"/>
<proteinExistence type="predicted"/>
<dbReference type="Gene3D" id="3.30.710.10">
    <property type="entry name" value="Potassium Channel Kv1.1, Chain A"/>
    <property type="match status" value="1"/>
</dbReference>
<dbReference type="RefSeq" id="XP_044560887.1">
    <property type="nucleotide sequence ID" value="XM_044708308.1"/>
</dbReference>
<dbReference type="InterPro" id="IPR000210">
    <property type="entry name" value="BTB/POZ_dom"/>
</dbReference>
<dbReference type="CDD" id="cd18186">
    <property type="entry name" value="BTB_POZ_ZBTB_KLHL-like"/>
    <property type="match status" value="1"/>
</dbReference>
<dbReference type="PROSITE" id="PS50097">
    <property type="entry name" value="BTB"/>
    <property type="match status" value="1"/>
</dbReference>
<accession>A0A6A5BPX9</accession>
<dbReference type="SUPFAM" id="SSF54695">
    <property type="entry name" value="POZ domain"/>
    <property type="match status" value="1"/>
</dbReference>
<dbReference type="VEuPathDB" id="AmoebaDB:NF0119270"/>
<dbReference type="OrthoDB" id="10316231at2759"/>
<evidence type="ECO:0000259" key="2">
    <source>
        <dbReference type="PROSITE" id="PS50097"/>
    </source>
</evidence>
<evidence type="ECO:0000313" key="4">
    <source>
        <dbReference type="Proteomes" id="UP000444721"/>
    </source>
</evidence>
<keyword evidence="1" id="KW-0175">Coiled coil</keyword>
<protein>
    <recommendedName>
        <fullName evidence="2">BTB domain-containing protein</fullName>
    </recommendedName>
</protein>